<dbReference type="GO" id="GO:0005634">
    <property type="term" value="C:nucleus"/>
    <property type="evidence" value="ECO:0007669"/>
    <property type="project" value="UniProtKB-SubCell"/>
</dbReference>
<evidence type="ECO:0000256" key="3">
    <source>
        <dbReference type="SAM" id="MobiDB-lite"/>
    </source>
</evidence>
<comment type="subcellular location">
    <subcellularLocation>
        <location evidence="2">Nucleus</location>
    </subcellularLocation>
</comment>
<evidence type="ECO:0000313" key="4">
    <source>
        <dbReference type="EMBL" id="KAJ3185497.1"/>
    </source>
</evidence>
<dbReference type="EMBL" id="JADGJQ010000001">
    <property type="protein sequence ID" value="KAJ3185497.1"/>
    <property type="molecule type" value="Genomic_DNA"/>
</dbReference>
<dbReference type="PANTHER" id="PTHR16771:SF0">
    <property type="entry name" value="26S PROTEASOME COMPLEX SUBUNIT SEM1"/>
    <property type="match status" value="1"/>
</dbReference>
<comment type="function">
    <text evidence="2">Component of the 26S proteasome, a multiprotein complex involved in the ATP-dependent degradation of ubiquitinated proteins.</text>
</comment>
<proteinExistence type="inferred from homology"/>
<dbReference type="CDD" id="cd13768">
    <property type="entry name" value="DSS1_Sem1"/>
    <property type="match status" value="1"/>
</dbReference>
<keyword evidence="5" id="KW-1185">Reference proteome</keyword>
<evidence type="ECO:0000256" key="2">
    <source>
        <dbReference type="RuleBase" id="RU369057"/>
    </source>
</evidence>
<dbReference type="GO" id="GO:0043248">
    <property type="term" value="P:proteasome assembly"/>
    <property type="evidence" value="ECO:0007669"/>
    <property type="project" value="UniProtKB-UniRule"/>
</dbReference>
<comment type="similarity">
    <text evidence="1 2">Belongs to the DSS1/SEM1 family.</text>
</comment>
<dbReference type="GO" id="GO:0008541">
    <property type="term" value="C:proteasome regulatory particle, lid subcomplex"/>
    <property type="evidence" value="ECO:0007669"/>
    <property type="project" value="UniProtKB-UniRule"/>
</dbReference>
<dbReference type="Proteomes" id="UP001212152">
    <property type="component" value="Unassembled WGS sequence"/>
</dbReference>
<feature type="compositionally biased region" description="Acidic residues" evidence="3">
    <location>
        <begin position="66"/>
        <end position="75"/>
    </location>
</feature>
<dbReference type="GO" id="GO:0000724">
    <property type="term" value="P:double-strand break repair via homologous recombination"/>
    <property type="evidence" value="ECO:0007669"/>
    <property type="project" value="TreeGrafter"/>
</dbReference>
<dbReference type="GO" id="GO:0006406">
    <property type="term" value="P:mRNA export from nucleus"/>
    <property type="evidence" value="ECO:0007669"/>
    <property type="project" value="UniProtKB-UniRule"/>
</dbReference>
<dbReference type="SMART" id="SM01385">
    <property type="entry name" value="DSS1_SEM1"/>
    <property type="match status" value="1"/>
</dbReference>
<reference evidence="4" key="1">
    <citation type="submission" date="2020-05" db="EMBL/GenBank/DDBJ databases">
        <title>Phylogenomic resolution of chytrid fungi.</title>
        <authorList>
            <person name="Stajich J.E."/>
            <person name="Amses K."/>
            <person name="Simmons R."/>
            <person name="Seto K."/>
            <person name="Myers J."/>
            <person name="Bonds A."/>
            <person name="Quandt C.A."/>
            <person name="Barry K."/>
            <person name="Liu P."/>
            <person name="Grigoriev I."/>
            <person name="Longcore J.E."/>
            <person name="James T.Y."/>
        </authorList>
    </citation>
    <scope>NUCLEOTIDE SEQUENCE</scope>
    <source>
        <strain evidence="4">JEL0379</strain>
    </source>
</reference>
<sequence>MVATGAKRPEKSSTEKAEDKEAAAAKLKNGTAAIALEEDDEFEDFPADDWEQTEEEKLDSHQWEDTWADDDEGEDLAVQLESETEKRNGPQPMKM</sequence>
<name>A0AAD5TSD0_9FUNG</name>
<dbReference type="InterPro" id="IPR007834">
    <property type="entry name" value="DSS1_SEM1"/>
</dbReference>
<feature type="compositionally biased region" description="Low complexity" evidence="3">
    <location>
        <begin position="24"/>
        <end position="35"/>
    </location>
</feature>
<feature type="region of interest" description="Disordered" evidence="3">
    <location>
        <begin position="1"/>
        <end position="95"/>
    </location>
</feature>
<feature type="compositionally biased region" description="Acidic residues" evidence="3">
    <location>
        <begin position="36"/>
        <end position="57"/>
    </location>
</feature>
<evidence type="ECO:0000256" key="1">
    <source>
        <dbReference type="ARBA" id="ARBA00034491"/>
    </source>
</evidence>
<dbReference type="AlphaFoldDB" id="A0AAD5TSD0"/>
<keyword evidence="2" id="KW-0647">Proteasome</keyword>
<evidence type="ECO:0000313" key="5">
    <source>
        <dbReference type="Proteomes" id="UP001212152"/>
    </source>
</evidence>
<keyword evidence="2" id="KW-0539">Nucleus</keyword>
<feature type="compositionally biased region" description="Basic and acidic residues" evidence="3">
    <location>
        <begin position="7"/>
        <end position="23"/>
    </location>
</feature>
<gene>
    <name evidence="4" type="ORF">HDU87_000120</name>
</gene>
<accession>A0AAD5TSD0</accession>
<organism evidence="4 5">
    <name type="scientific">Geranomyces variabilis</name>
    <dbReference type="NCBI Taxonomy" id="109894"/>
    <lineage>
        <taxon>Eukaryota</taxon>
        <taxon>Fungi</taxon>
        <taxon>Fungi incertae sedis</taxon>
        <taxon>Chytridiomycota</taxon>
        <taxon>Chytridiomycota incertae sedis</taxon>
        <taxon>Chytridiomycetes</taxon>
        <taxon>Spizellomycetales</taxon>
        <taxon>Powellomycetaceae</taxon>
        <taxon>Geranomyces</taxon>
    </lineage>
</organism>
<dbReference type="Pfam" id="PF05160">
    <property type="entry name" value="DSS1_SEM1"/>
    <property type="match status" value="1"/>
</dbReference>
<protein>
    <recommendedName>
        <fullName evidence="2">26S proteasome complex subunit SEM1</fullName>
    </recommendedName>
</protein>
<comment type="caution">
    <text evidence="4">The sequence shown here is derived from an EMBL/GenBank/DDBJ whole genome shotgun (WGS) entry which is preliminary data.</text>
</comment>
<dbReference type="PANTHER" id="PTHR16771">
    <property type="entry name" value="26 PROTEASOME COMPLEX SUBUNIT DSS1"/>
    <property type="match status" value="1"/>
</dbReference>